<comment type="caution">
    <text evidence="2">The sequence shown here is derived from an EMBL/GenBank/DDBJ whole genome shotgun (WGS) entry which is preliminary data.</text>
</comment>
<dbReference type="Proteomes" id="UP000032066">
    <property type="component" value="Unassembled WGS sequence"/>
</dbReference>
<gene>
    <name evidence="2" type="ORF">TR51_14560</name>
</gene>
<accession>A0A0D0PTY5</accession>
<evidence type="ECO:0000259" key="1">
    <source>
        <dbReference type="Pfam" id="PF01636"/>
    </source>
</evidence>
<reference evidence="2 3" key="1">
    <citation type="submission" date="2015-02" db="EMBL/GenBank/DDBJ databases">
        <title>Draft genome sequence of Kitasatospora griseola MF730-N6, a bafilomycin, terpentecin and satosporin producer.</title>
        <authorList>
            <person name="Arens J.C."/>
            <person name="Haltli B."/>
            <person name="Kerr R.G."/>
        </authorList>
    </citation>
    <scope>NUCLEOTIDE SEQUENCE [LARGE SCALE GENOMIC DNA]</scope>
    <source>
        <strain evidence="2 3">MF730-N6</strain>
    </source>
</reference>
<organism evidence="2 3">
    <name type="scientific">Kitasatospora griseola</name>
    <name type="common">Streptomyces griseolosporeus</name>
    <dbReference type="NCBI Taxonomy" id="2064"/>
    <lineage>
        <taxon>Bacteria</taxon>
        <taxon>Bacillati</taxon>
        <taxon>Actinomycetota</taxon>
        <taxon>Actinomycetes</taxon>
        <taxon>Kitasatosporales</taxon>
        <taxon>Streptomycetaceae</taxon>
        <taxon>Kitasatospora</taxon>
    </lineage>
</organism>
<evidence type="ECO:0000313" key="2">
    <source>
        <dbReference type="EMBL" id="KIQ66019.1"/>
    </source>
</evidence>
<evidence type="ECO:0000313" key="3">
    <source>
        <dbReference type="Proteomes" id="UP000032066"/>
    </source>
</evidence>
<sequence>MAWQGELLGAVGPFTASSPYWPEIGEVVRTASEAAGAPVALLRMLSVEGGETGSCGDVVYLAQALERPSRPLAAAPAVELDEQALRLPWASADGLAAEWAWADAELAALGRPRTGPVEQVRSWNLSALSRFPTGAGAAWLKTTPPFAVAEAEVIARVAKADPGLVPQVLAADGRRMLMADVPGVDCWGLPEDGMLSVVDRWAAVQAAVAADGPGGLADRSPAALAELFPALLERLRPELTAEEYDRALALADRLPALVDELADCGLPLTLVHGDCHPGNWRWDGERGVVLDFSDAVWSHPALDGLRPDPFLSPERAAQVRARWAAAWQALVPGSDPLRALKPAAPLMHLHFALRYQEFLDGIEPSERPYHAGDPVASLRRALR</sequence>
<protein>
    <recommendedName>
        <fullName evidence="1">Aminoglycoside phosphotransferase domain-containing protein</fullName>
    </recommendedName>
</protein>
<dbReference type="Pfam" id="PF01636">
    <property type="entry name" value="APH"/>
    <property type="match status" value="1"/>
</dbReference>
<dbReference type="EMBL" id="JXZB01000002">
    <property type="protein sequence ID" value="KIQ66019.1"/>
    <property type="molecule type" value="Genomic_DNA"/>
</dbReference>
<dbReference type="InterPro" id="IPR011009">
    <property type="entry name" value="Kinase-like_dom_sf"/>
</dbReference>
<dbReference type="InterPro" id="IPR002575">
    <property type="entry name" value="Aminoglycoside_PTrfase"/>
</dbReference>
<dbReference type="AlphaFoldDB" id="A0A0D0PTY5"/>
<name>A0A0D0PTY5_KITGR</name>
<dbReference type="STRING" id="2064.TR51_14560"/>
<dbReference type="Gene3D" id="3.90.1200.10">
    <property type="match status" value="1"/>
</dbReference>
<keyword evidence="3" id="KW-1185">Reference proteome</keyword>
<proteinExistence type="predicted"/>
<feature type="domain" description="Aminoglycoside phosphotransferase" evidence="1">
    <location>
        <begin position="147"/>
        <end position="304"/>
    </location>
</feature>
<dbReference type="SUPFAM" id="SSF56112">
    <property type="entry name" value="Protein kinase-like (PK-like)"/>
    <property type="match status" value="1"/>
</dbReference>
<dbReference type="PATRIC" id="fig|2064.6.peg.3136"/>